<evidence type="ECO:0000256" key="1">
    <source>
        <dbReference type="SAM" id="MobiDB-lite"/>
    </source>
</evidence>
<reference evidence="2" key="1">
    <citation type="journal article" date="2023" name="Science">
        <title>Genome structures resolve the early diversification of teleost fishes.</title>
        <authorList>
            <person name="Parey E."/>
            <person name="Louis A."/>
            <person name="Montfort J."/>
            <person name="Bouchez O."/>
            <person name="Roques C."/>
            <person name="Iampietro C."/>
            <person name="Lluch J."/>
            <person name="Castinel A."/>
            <person name="Donnadieu C."/>
            <person name="Desvignes T."/>
            <person name="Floi Bucao C."/>
            <person name="Jouanno E."/>
            <person name="Wen M."/>
            <person name="Mejri S."/>
            <person name="Dirks R."/>
            <person name="Jansen H."/>
            <person name="Henkel C."/>
            <person name="Chen W.J."/>
            <person name="Zahm M."/>
            <person name="Cabau C."/>
            <person name="Klopp C."/>
            <person name="Thompson A.W."/>
            <person name="Robinson-Rechavi M."/>
            <person name="Braasch I."/>
            <person name="Lecointre G."/>
            <person name="Bobe J."/>
            <person name="Postlethwait J.H."/>
            <person name="Berthelot C."/>
            <person name="Roest Crollius H."/>
            <person name="Guiguen Y."/>
        </authorList>
    </citation>
    <scope>NUCLEOTIDE SEQUENCE</scope>
    <source>
        <strain evidence="2">NC1722</strain>
    </source>
</reference>
<proteinExistence type="predicted"/>
<protein>
    <submittedName>
        <fullName evidence="2">Uncharacterized protein</fullName>
    </submittedName>
</protein>
<name>A0AAD7WZJ9_9TELE</name>
<feature type="compositionally biased region" description="Basic and acidic residues" evidence="1">
    <location>
        <begin position="72"/>
        <end position="81"/>
    </location>
</feature>
<comment type="caution">
    <text evidence="2">The sequence shown here is derived from an EMBL/GenBank/DDBJ whole genome shotgun (WGS) entry which is preliminary data.</text>
</comment>
<keyword evidence="3" id="KW-1185">Reference proteome</keyword>
<organism evidence="2 3">
    <name type="scientific">Aldrovandia affinis</name>
    <dbReference type="NCBI Taxonomy" id="143900"/>
    <lineage>
        <taxon>Eukaryota</taxon>
        <taxon>Metazoa</taxon>
        <taxon>Chordata</taxon>
        <taxon>Craniata</taxon>
        <taxon>Vertebrata</taxon>
        <taxon>Euteleostomi</taxon>
        <taxon>Actinopterygii</taxon>
        <taxon>Neopterygii</taxon>
        <taxon>Teleostei</taxon>
        <taxon>Notacanthiformes</taxon>
        <taxon>Halosauridae</taxon>
        <taxon>Aldrovandia</taxon>
    </lineage>
</organism>
<dbReference type="EMBL" id="JAINUG010000009">
    <property type="protein sequence ID" value="KAJ8415541.1"/>
    <property type="molecule type" value="Genomic_DNA"/>
</dbReference>
<evidence type="ECO:0000313" key="2">
    <source>
        <dbReference type="EMBL" id="KAJ8415541.1"/>
    </source>
</evidence>
<accession>A0AAD7WZJ9</accession>
<dbReference type="Proteomes" id="UP001221898">
    <property type="component" value="Unassembled WGS sequence"/>
</dbReference>
<feature type="compositionally biased region" description="Basic and acidic residues" evidence="1">
    <location>
        <begin position="38"/>
        <end position="52"/>
    </location>
</feature>
<sequence length="111" mass="12530">MDEFINTHFRCLFSQPANASQQDKHDVVVLGYKELSKKVKEDKNKEEKKVHPAGESTAAQRNTPSKSKGRGKKESEAEGHAENLPNQLEPLTVEFSVHLQKWQTASQADRT</sequence>
<evidence type="ECO:0000313" key="3">
    <source>
        <dbReference type="Proteomes" id="UP001221898"/>
    </source>
</evidence>
<gene>
    <name evidence="2" type="ORF">AAFF_G00425210</name>
</gene>
<feature type="region of interest" description="Disordered" evidence="1">
    <location>
        <begin position="38"/>
        <end position="89"/>
    </location>
</feature>
<dbReference type="AlphaFoldDB" id="A0AAD7WZJ9"/>